<dbReference type="VEuPathDB" id="FungiDB:LCOR_11911.1"/>
<sequence>MQETTSPCAGHWSIWRHSPWSRLVETRGLKAPSQLGQRDRLHLYTFISEYSNNNVKMVSDVKYTVCSKLADCGASGEMVHWQVENG</sequence>
<dbReference type="AlphaFoldDB" id="A0A068SFT1"/>
<evidence type="ECO:0000313" key="1">
    <source>
        <dbReference type="EMBL" id="CDH61134.1"/>
    </source>
</evidence>
<comment type="caution">
    <text evidence="1">The sequence shown here is derived from an EMBL/GenBank/DDBJ whole genome shotgun (WGS) entry which is preliminary data.</text>
</comment>
<dbReference type="EMBL" id="CBTN010000140">
    <property type="protein sequence ID" value="CDH61134.1"/>
    <property type="molecule type" value="Genomic_DNA"/>
</dbReference>
<name>A0A068SFT1_9FUNG</name>
<accession>A0A068SFT1</accession>
<dbReference type="Proteomes" id="UP000027586">
    <property type="component" value="Unassembled WGS sequence"/>
</dbReference>
<proteinExistence type="predicted"/>
<evidence type="ECO:0000313" key="2">
    <source>
        <dbReference type="Proteomes" id="UP000027586"/>
    </source>
</evidence>
<organism evidence="1 2">
    <name type="scientific">Lichtheimia corymbifera JMRC:FSU:9682</name>
    <dbReference type="NCBI Taxonomy" id="1263082"/>
    <lineage>
        <taxon>Eukaryota</taxon>
        <taxon>Fungi</taxon>
        <taxon>Fungi incertae sedis</taxon>
        <taxon>Mucoromycota</taxon>
        <taxon>Mucoromycotina</taxon>
        <taxon>Mucoromycetes</taxon>
        <taxon>Mucorales</taxon>
        <taxon>Lichtheimiaceae</taxon>
        <taxon>Lichtheimia</taxon>
    </lineage>
</organism>
<keyword evidence="2" id="KW-1185">Reference proteome</keyword>
<gene>
    <name evidence="1" type="ORF">LCOR_11911.1</name>
</gene>
<reference evidence="1" key="1">
    <citation type="submission" date="2013-08" db="EMBL/GenBank/DDBJ databases">
        <title>Gene expansion shapes genome architecture in the human pathogen Lichtheimia corymbifera: an evolutionary genomics analysis in the ancient terrestrial Mucorales (Mucoromycotina).</title>
        <authorList>
            <person name="Schwartze V.U."/>
            <person name="Winter S."/>
            <person name="Shelest E."/>
            <person name="Marcet-Houben M."/>
            <person name="Horn F."/>
            <person name="Wehner S."/>
            <person name="Hoffmann K."/>
            <person name="Riege K."/>
            <person name="Sammeth M."/>
            <person name="Nowrousian M."/>
            <person name="Valiante V."/>
            <person name="Linde J."/>
            <person name="Jacobsen I.D."/>
            <person name="Marz M."/>
            <person name="Brakhage A.A."/>
            <person name="Gabaldon T."/>
            <person name="Bocker S."/>
            <person name="Voigt K."/>
        </authorList>
    </citation>
    <scope>NUCLEOTIDE SEQUENCE [LARGE SCALE GENOMIC DNA]</scope>
    <source>
        <strain evidence="1">FSU 9682</strain>
    </source>
</reference>
<protein>
    <submittedName>
        <fullName evidence="1">Uncharacterized protein</fullName>
    </submittedName>
</protein>